<dbReference type="AlphaFoldDB" id="A0A8H6NUD2"/>
<evidence type="ECO:0000313" key="2">
    <source>
        <dbReference type="EMBL" id="KAF6842643.1"/>
    </source>
</evidence>
<dbReference type="Proteomes" id="UP000639643">
    <property type="component" value="Unassembled WGS sequence"/>
</dbReference>
<keyword evidence="3" id="KW-1185">Reference proteome</keyword>
<evidence type="ECO:0000256" key="1">
    <source>
        <dbReference type="SAM" id="MobiDB-lite"/>
    </source>
</evidence>
<protein>
    <submittedName>
        <fullName evidence="2">Uncharacterized protein</fullName>
    </submittedName>
</protein>
<reference evidence="2" key="1">
    <citation type="journal article" date="2020" name="Phytopathology">
        <title>Genome Sequence Resources of Colletotrichum truncatum, C. plurivorum, C. musicola, and C. sojae: Four Species Pathogenic to Soybean (Glycine max).</title>
        <authorList>
            <person name="Rogerio F."/>
            <person name="Boufleur T.R."/>
            <person name="Ciampi-Guillardi M."/>
            <person name="Sukno S.A."/>
            <person name="Thon M.R."/>
            <person name="Massola Junior N.S."/>
            <person name="Baroncelli R."/>
        </authorList>
    </citation>
    <scope>NUCLEOTIDE SEQUENCE</scope>
    <source>
        <strain evidence="2">LFN0074</strain>
    </source>
</reference>
<dbReference type="OrthoDB" id="10601715at2759"/>
<gene>
    <name evidence="2" type="ORF">CMUS01_02894</name>
</gene>
<evidence type="ECO:0000313" key="3">
    <source>
        <dbReference type="Proteomes" id="UP000639643"/>
    </source>
</evidence>
<dbReference type="EMBL" id="WIGM01000064">
    <property type="protein sequence ID" value="KAF6842643.1"/>
    <property type="molecule type" value="Genomic_DNA"/>
</dbReference>
<name>A0A8H6NUD2_9PEZI</name>
<sequence length="128" mass="14239">MQRTTRRSSICERTIFLVSRAAETLPRVAVTRLTGYEARIQLQNQHQHQQLATGQGLVVRPSLSLLVDSGIWTTWKWLMTGARHSEKLSALHVRSESSQRLEGPSAEGKVSCSSLQMPPVDTSDDALL</sequence>
<proteinExistence type="predicted"/>
<organism evidence="2 3">
    <name type="scientific">Colletotrichum musicola</name>
    <dbReference type="NCBI Taxonomy" id="2175873"/>
    <lineage>
        <taxon>Eukaryota</taxon>
        <taxon>Fungi</taxon>
        <taxon>Dikarya</taxon>
        <taxon>Ascomycota</taxon>
        <taxon>Pezizomycotina</taxon>
        <taxon>Sordariomycetes</taxon>
        <taxon>Hypocreomycetidae</taxon>
        <taxon>Glomerellales</taxon>
        <taxon>Glomerellaceae</taxon>
        <taxon>Colletotrichum</taxon>
        <taxon>Colletotrichum orchidearum species complex</taxon>
    </lineage>
</organism>
<accession>A0A8H6NUD2</accession>
<feature type="region of interest" description="Disordered" evidence="1">
    <location>
        <begin position="95"/>
        <end position="128"/>
    </location>
</feature>
<comment type="caution">
    <text evidence="2">The sequence shown here is derived from an EMBL/GenBank/DDBJ whole genome shotgun (WGS) entry which is preliminary data.</text>
</comment>